<dbReference type="InterPro" id="IPR050669">
    <property type="entry name" value="Hemerythrin"/>
</dbReference>
<dbReference type="SUPFAM" id="SSF47188">
    <property type="entry name" value="Hemerythrin-like"/>
    <property type="match status" value="1"/>
</dbReference>
<dbReference type="PANTHER" id="PTHR37164">
    <property type="entry name" value="BACTERIOHEMERYTHRIN"/>
    <property type="match status" value="1"/>
</dbReference>
<evidence type="ECO:0000256" key="2">
    <source>
        <dbReference type="ARBA" id="ARBA00022621"/>
    </source>
</evidence>
<dbReference type="EMBL" id="ANHY01000003">
    <property type="protein sequence ID" value="EKV32619.1"/>
    <property type="molecule type" value="Genomic_DNA"/>
</dbReference>
<gene>
    <name evidence="6" type="ORF">C882_2698</name>
</gene>
<dbReference type="PANTHER" id="PTHR37164:SF1">
    <property type="entry name" value="BACTERIOHEMERYTHRIN"/>
    <property type="match status" value="1"/>
</dbReference>
<evidence type="ECO:0000256" key="4">
    <source>
        <dbReference type="ARBA" id="ARBA00023004"/>
    </source>
</evidence>
<name>K9H6E2_9PROT</name>
<dbReference type="CDD" id="cd12107">
    <property type="entry name" value="Hemerythrin"/>
    <property type="match status" value="1"/>
</dbReference>
<reference evidence="6 7" key="1">
    <citation type="journal article" date="2013" name="Genome Announc.">
        <title>Draft Genome Sequence of an Alphaproteobacterium, Caenispirillum salinarum AK4(T), Isolated from a Solar Saltern.</title>
        <authorList>
            <person name="Khatri I."/>
            <person name="Singh A."/>
            <person name="Korpole S."/>
            <person name="Pinnaka A.K."/>
            <person name="Subramanian S."/>
        </authorList>
    </citation>
    <scope>NUCLEOTIDE SEQUENCE [LARGE SCALE GENOMIC DNA]</scope>
    <source>
        <strain evidence="6 7">AK4</strain>
    </source>
</reference>
<protein>
    <submittedName>
        <fullName evidence="6">Hemerythrin-like metal-binding protein</fullName>
    </submittedName>
</protein>
<evidence type="ECO:0000256" key="3">
    <source>
        <dbReference type="ARBA" id="ARBA00022723"/>
    </source>
</evidence>
<keyword evidence="3" id="KW-0479">Metal-binding</keyword>
<feature type="domain" description="Hemerythrin-like" evidence="5">
    <location>
        <begin position="13"/>
        <end position="129"/>
    </location>
</feature>
<dbReference type="RefSeq" id="WP_009539107.1">
    <property type="nucleotide sequence ID" value="NZ_ANHY01000003.1"/>
</dbReference>
<proteinExistence type="inferred from homology"/>
<evidence type="ECO:0000313" key="6">
    <source>
        <dbReference type="EMBL" id="EKV32619.1"/>
    </source>
</evidence>
<dbReference type="InterPro" id="IPR012827">
    <property type="entry name" value="Hemerythrin_metal-bd"/>
</dbReference>
<evidence type="ECO:0000313" key="7">
    <source>
        <dbReference type="Proteomes" id="UP000009881"/>
    </source>
</evidence>
<dbReference type="Gene3D" id="1.20.120.50">
    <property type="entry name" value="Hemerythrin-like"/>
    <property type="match status" value="1"/>
</dbReference>
<dbReference type="Pfam" id="PF01814">
    <property type="entry name" value="Hemerythrin"/>
    <property type="match status" value="1"/>
</dbReference>
<sequence length="171" mass="18680">MALITWQDSYSVGVDMIDADHQLLVSLINQLDDAMASGAGADTVGSVLNVLIEYTETHFGREELLMEKGGYPELEPHKKEHAKLTGQVRAIVDRYNAGDIGSVDAEVMEFLKNWLTGHILGVDRKYTPYVEGLTLTPEELMASMNFGLEDASMDEEDGWEQALAGSGSGRG</sequence>
<dbReference type="GO" id="GO:0046872">
    <property type="term" value="F:metal ion binding"/>
    <property type="evidence" value="ECO:0007669"/>
    <property type="project" value="UniProtKB-KW"/>
</dbReference>
<dbReference type="STRING" id="1238182.C882_2698"/>
<dbReference type="NCBIfam" id="NF033749">
    <property type="entry name" value="bact_hemeryth"/>
    <property type="match status" value="1"/>
</dbReference>
<keyword evidence="2" id="KW-0561">Oxygen transport</keyword>
<keyword evidence="2" id="KW-0813">Transport</keyword>
<dbReference type="InterPro" id="IPR016131">
    <property type="entry name" value="Haemerythrin_Fe_BS"/>
</dbReference>
<comment type="caution">
    <text evidence="6">The sequence shown here is derived from an EMBL/GenBank/DDBJ whole genome shotgun (WGS) entry which is preliminary data.</text>
</comment>
<dbReference type="InterPro" id="IPR035938">
    <property type="entry name" value="Hemerythrin-like_sf"/>
</dbReference>
<keyword evidence="7" id="KW-1185">Reference proteome</keyword>
<keyword evidence="4" id="KW-0408">Iron</keyword>
<dbReference type="NCBIfam" id="TIGR02481">
    <property type="entry name" value="hemeryth_dom"/>
    <property type="match status" value="1"/>
</dbReference>
<dbReference type="InterPro" id="IPR012312">
    <property type="entry name" value="Hemerythrin-like"/>
</dbReference>
<comment type="similarity">
    <text evidence="1">Belongs to the hemerythrin family.</text>
</comment>
<dbReference type="AlphaFoldDB" id="K9H6E2"/>
<evidence type="ECO:0000259" key="5">
    <source>
        <dbReference type="Pfam" id="PF01814"/>
    </source>
</evidence>
<dbReference type="PROSITE" id="PS00550">
    <property type="entry name" value="HEMERYTHRINS"/>
    <property type="match status" value="1"/>
</dbReference>
<dbReference type="GO" id="GO:0005344">
    <property type="term" value="F:oxygen carrier activity"/>
    <property type="evidence" value="ECO:0007669"/>
    <property type="project" value="UniProtKB-KW"/>
</dbReference>
<dbReference type="Proteomes" id="UP000009881">
    <property type="component" value="Unassembled WGS sequence"/>
</dbReference>
<organism evidence="6 7">
    <name type="scientific">Caenispirillum salinarum AK4</name>
    <dbReference type="NCBI Taxonomy" id="1238182"/>
    <lineage>
        <taxon>Bacteria</taxon>
        <taxon>Pseudomonadati</taxon>
        <taxon>Pseudomonadota</taxon>
        <taxon>Alphaproteobacteria</taxon>
        <taxon>Rhodospirillales</taxon>
        <taxon>Novispirillaceae</taxon>
        <taxon>Caenispirillum</taxon>
    </lineage>
</organism>
<evidence type="ECO:0000256" key="1">
    <source>
        <dbReference type="ARBA" id="ARBA00010587"/>
    </source>
</evidence>
<dbReference type="eggNOG" id="COG2703">
    <property type="taxonomic scope" value="Bacteria"/>
</dbReference>
<dbReference type="OrthoDB" id="7305302at2"/>
<accession>K9H6E2</accession>